<evidence type="ECO:0000256" key="4">
    <source>
        <dbReference type="ARBA" id="ARBA00022989"/>
    </source>
</evidence>
<dbReference type="OrthoDB" id="2086294at2"/>
<dbReference type="PROSITE" id="PS00217">
    <property type="entry name" value="SUGAR_TRANSPORT_2"/>
    <property type="match status" value="1"/>
</dbReference>
<dbReference type="GO" id="GO:0005886">
    <property type="term" value="C:plasma membrane"/>
    <property type="evidence" value="ECO:0007669"/>
    <property type="project" value="UniProtKB-SubCell"/>
</dbReference>
<evidence type="ECO:0000313" key="9">
    <source>
        <dbReference type="Proteomes" id="UP000070352"/>
    </source>
</evidence>
<dbReference type="AlphaFoldDB" id="A0A135L1U3"/>
<evidence type="ECO:0000313" key="8">
    <source>
        <dbReference type="EMBL" id="KXG42972.1"/>
    </source>
</evidence>
<keyword evidence="3 6" id="KW-0812">Transmembrane</keyword>
<evidence type="ECO:0000256" key="1">
    <source>
        <dbReference type="ARBA" id="ARBA00004651"/>
    </source>
</evidence>
<dbReference type="STRING" id="1413211.U473_02210"/>
<gene>
    <name evidence="8" type="ORF">U473_02210</name>
</gene>
<dbReference type="PANTHER" id="PTHR23526:SF2">
    <property type="entry name" value="MAJOR FACILITATOR SUPERFAMILY (MFS) PROFILE DOMAIN-CONTAINING PROTEIN"/>
    <property type="match status" value="1"/>
</dbReference>
<evidence type="ECO:0000256" key="2">
    <source>
        <dbReference type="ARBA" id="ARBA00022448"/>
    </source>
</evidence>
<feature type="transmembrane region" description="Helical" evidence="6">
    <location>
        <begin position="98"/>
        <end position="120"/>
    </location>
</feature>
<dbReference type="InterPro" id="IPR005829">
    <property type="entry name" value="Sugar_transporter_CS"/>
</dbReference>
<accession>A0A135L1U3</accession>
<dbReference type="InterPro" id="IPR036259">
    <property type="entry name" value="MFS_trans_sf"/>
</dbReference>
<dbReference type="PROSITE" id="PS50850">
    <property type="entry name" value="MFS"/>
    <property type="match status" value="1"/>
</dbReference>
<dbReference type="InterPro" id="IPR020846">
    <property type="entry name" value="MFS_dom"/>
</dbReference>
<dbReference type="Gene3D" id="1.20.1250.20">
    <property type="entry name" value="MFS general substrate transporter like domains"/>
    <property type="match status" value="1"/>
</dbReference>
<evidence type="ECO:0000256" key="5">
    <source>
        <dbReference type="ARBA" id="ARBA00023136"/>
    </source>
</evidence>
<dbReference type="GO" id="GO:0022857">
    <property type="term" value="F:transmembrane transporter activity"/>
    <property type="evidence" value="ECO:0007669"/>
    <property type="project" value="InterPro"/>
</dbReference>
<reference evidence="8 9" key="1">
    <citation type="submission" date="2016-02" db="EMBL/GenBank/DDBJ databases">
        <title>Draft Genome for Tepidibacillus decaturensis nov. sp. Strain Z9, an Anaerobic, Moderately Thermophilic and Heterotrophic Bacterium from Deep Subsurface of the Illinois Basin, USA.</title>
        <authorList>
            <person name="Dong Y."/>
            <person name="Chang J.Y."/>
            <person name="Sanford R."/>
            <person name="Fouke B.W."/>
        </authorList>
    </citation>
    <scope>NUCLEOTIDE SEQUENCE [LARGE SCALE GENOMIC DNA]</scope>
    <source>
        <strain evidence="8 9">Z9</strain>
    </source>
</reference>
<dbReference type="RefSeq" id="WP_082732321.1">
    <property type="nucleotide sequence ID" value="NZ_LSKU01000001.1"/>
</dbReference>
<comment type="caution">
    <text evidence="8">The sequence shown here is derived from an EMBL/GenBank/DDBJ whole genome shotgun (WGS) entry which is preliminary data.</text>
</comment>
<evidence type="ECO:0000256" key="6">
    <source>
        <dbReference type="SAM" id="Phobius"/>
    </source>
</evidence>
<evidence type="ECO:0000256" key="3">
    <source>
        <dbReference type="ARBA" id="ARBA00022692"/>
    </source>
</evidence>
<sequence>MSLLNKDAKLLLLVSTLFTIAVALSNTFVNVYLWKIVKNYFVIGWFNFFHFTGMMITFILAGKMAKTMDRIFLLRLGVGMLSVFFLVVLLLGDKAANHYILVGLLIGIGQGFYWFSFNLLYFEITDPDNRDIFNGMNGLFTSVGGMIAPFLSGWFLSHQKGVTGYKTIFFISLLVFLLAVIVSFFFYKRKSIGQYRLKQVIKQTLHQKAWSHVFLAMMAQGGREGVITFLIGLLVYIYTKNEFSLGTYSMVISGVSLVTYFLVGKWLKKHGGIIQC</sequence>
<feature type="domain" description="Major facilitator superfamily (MFS) profile" evidence="7">
    <location>
        <begin position="1"/>
        <end position="276"/>
    </location>
</feature>
<feature type="transmembrane region" description="Helical" evidence="6">
    <location>
        <begin position="245"/>
        <end position="263"/>
    </location>
</feature>
<name>A0A135L1U3_9BACI</name>
<dbReference type="Pfam" id="PF07690">
    <property type="entry name" value="MFS_1"/>
    <property type="match status" value="1"/>
</dbReference>
<feature type="transmembrane region" description="Helical" evidence="6">
    <location>
        <begin position="41"/>
        <end position="60"/>
    </location>
</feature>
<evidence type="ECO:0000259" key="7">
    <source>
        <dbReference type="PROSITE" id="PS50850"/>
    </source>
</evidence>
<dbReference type="SUPFAM" id="SSF103473">
    <property type="entry name" value="MFS general substrate transporter"/>
    <property type="match status" value="1"/>
</dbReference>
<dbReference type="InterPro" id="IPR052528">
    <property type="entry name" value="Sugar_transport-like"/>
</dbReference>
<feature type="transmembrane region" description="Helical" evidence="6">
    <location>
        <begin position="168"/>
        <end position="188"/>
    </location>
</feature>
<dbReference type="InterPro" id="IPR011701">
    <property type="entry name" value="MFS"/>
</dbReference>
<organism evidence="8 9">
    <name type="scientific">Tepidibacillus decaturensis</name>
    <dbReference type="NCBI Taxonomy" id="1413211"/>
    <lineage>
        <taxon>Bacteria</taxon>
        <taxon>Bacillati</taxon>
        <taxon>Bacillota</taxon>
        <taxon>Bacilli</taxon>
        <taxon>Bacillales</taxon>
        <taxon>Bacillaceae</taxon>
        <taxon>Tepidibacillus</taxon>
    </lineage>
</organism>
<comment type="subcellular location">
    <subcellularLocation>
        <location evidence="1">Cell membrane</location>
        <topology evidence="1">Multi-pass membrane protein</topology>
    </subcellularLocation>
</comment>
<keyword evidence="4 6" id="KW-1133">Transmembrane helix</keyword>
<dbReference type="Proteomes" id="UP000070352">
    <property type="component" value="Unassembled WGS sequence"/>
</dbReference>
<keyword evidence="5 6" id="KW-0472">Membrane</keyword>
<dbReference type="PANTHER" id="PTHR23526">
    <property type="entry name" value="INTEGRAL MEMBRANE TRANSPORT PROTEIN-RELATED"/>
    <property type="match status" value="1"/>
</dbReference>
<protein>
    <recommendedName>
        <fullName evidence="7">Major facilitator superfamily (MFS) profile domain-containing protein</fullName>
    </recommendedName>
</protein>
<proteinExistence type="predicted"/>
<feature type="transmembrane region" description="Helical" evidence="6">
    <location>
        <begin position="72"/>
        <end position="92"/>
    </location>
</feature>
<feature type="transmembrane region" description="Helical" evidence="6">
    <location>
        <begin position="209"/>
        <end position="239"/>
    </location>
</feature>
<keyword evidence="2" id="KW-0813">Transport</keyword>
<feature type="transmembrane region" description="Helical" evidence="6">
    <location>
        <begin position="132"/>
        <end position="156"/>
    </location>
</feature>
<keyword evidence="9" id="KW-1185">Reference proteome</keyword>
<dbReference type="EMBL" id="LSKU01000001">
    <property type="protein sequence ID" value="KXG42972.1"/>
    <property type="molecule type" value="Genomic_DNA"/>
</dbReference>